<dbReference type="CDD" id="cd01392">
    <property type="entry name" value="HTH_LacI"/>
    <property type="match status" value="1"/>
</dbReference>
<dbReference type="PANTHER" id="PTHR30146">
    <property type="entry name" value="LACI-RELATED TRANSCRIPTIONAL REPRESSOR"/>
    <property type="match status" value="1"/>
</dbReference>
<dbReference type="SMART" id="SM00354">
    <property type="entry name" value="HTH_LACI"/>
    <property type="match status" value="1"/>
</dbReference>
<dbReference type="SUPFAM" id="SSF53822">
    <property type="entry name" value="Periplasmic binding protein-like I"/>
    <property type="match status" value="1"/>
</dbReference>
<dbReference type="PROSITE" id="PS50932">
    <property type="entry name" value="HTH_LACI_2"/>
    <property type="match status" value="1"/>
</dbReference>
<keyword evidence="3" id="KW-0804">Transcription</keyword>
<dbReference type="InterPro" id="IPR010982">
    <property type="entry name" value="Lambda_DNA-bd_dom_sf"/>
</dbReference>
<evidence type="ECO:0000256" key="1">
    <source>
        <dbReference type="ARBA" id="ARBA00023015"/>
    </source>
</evidence>
<dbReference type="InterPro" id="IPR046335">
    <property type="entry name" value="LacI/GalR-like_sensor"/>
</dbReference>
<dbReference type="GO" id="GO:0003700">
    <property type="term" value="F:DNA-binding transcription factor activity"/>
    <property type="evidence" value="ECO:0007669"/>
    <property type="project" value="TreeGrafter"/>
</dbReference>
<dbReference type="PANTHER" id="PTHR30146:SF109">
    <property type="entry name" value="HTH-TYPE TRANSCRIPTIONAL REGULATOR GALS"/>
    <property type="match status" value="1"/>
</dbReference>
<dbReference type="Pfam" id="PF00356">
    <property type="entry name" value="LacI"/>
    <property type="match status" value="1"/>
</dbReference>
<dbReference type="Proteomes" id="UP000612899">
    <property type="component" value="Unassembled WGS sequence"/>
</dbReference>
<keyword evidence="6" id="KW-1185">Reference proteome</keyword>
<dbReference type="SUPFAM" id="SSF47413">
    <property type="entry name" value="lambda repressor-like DNA-binding domains"/>
    <property type="match status" value="1"/>
</dbReference>
<dbReference type="InterPro" id="IPR000843">
    <property type="entry name" value="HTH_LacI"/>
</dbReference>
<dbReference type="Pfam" id="PF13377">
    <property type="entry name" value="Peripla_BP_3"/>
    <property type="match status" value="1"/>
</dbReference>
<keyword evidence="2" id="KW-0238">DNA-binding</keyword>
<dbReference type="GO" id="GO:0000976">
    <property type="term" value="F:transcription cis-regulatory region binding"/>
    <property type="evidence" value="ECO:0007669"/>
    <property type="project" value="TreeGrafter"/>
</dbReference>
<evidence type="ECO:0000313" key="6">
    <source>
        <dbReference type="Proteomes" id="UP000612899"/>
    </source>
</evidence>
<evidence type="ECO:0000259" key="4">
    <source>
        <dbReference type="PROSITE" id="PS50932"/>
    </source>
</evidence>
<dbReference type="Gene3D" id="1.10.260.40">
    <property type="entry name" value="lambda repressor-like DNA-binding domains"/>
    <property type="match status" value="1"/>
</dbReference>
<dbReference type="CDD" id="cd06267">
    <property type="entry name" value="PBP1_LacI_sugar_binding-like"/>
    <property type="match status" value="1"/>
</dbReference>
<reference evidence="5" key="1">
    <citation type="submission" date="2021-01" db="EMBL/GenBank/DDBJ databases">
        <title>Whole genome shotgun sequence of Rhizocola hellebori NBRC 109834.</title>
        <authorList>
            <person name="Komaki H."/>
            <person name="Tamura T."/>
        </authorList>
    </citation>
    <scope>NUCLEOTIDE SEQUENCE</scope>
    <source>
        <strain evidence="5">NBRC 109834</strain>
    </source>
</reference>
<protein>
    <submittedName>
        <fullName evidence="5">LacI family transcriptional regulator</fullName>
    </submittedName>
</protein>
<dbReference type="InterPro" id="IPR028082">
    <property type="entry name" value="Peripla_BP_I"/>
</dbReference>
<keyword evidence="1" id="KW-0805">Transcription regulation</keyword>
<comment type="caution">
    <text evidence="5">The sequence shown here is derived from an EMBL/GenBank/DDBJ whole genome shotgun (WGS) entry which is preliminary data.</text>
</comment>
<evidence type="ECO:0000313" key="5">
    <source>
        <dbReference type="EMBL" id="GIH11433.1"/>
    </source>
</evidence>
<evidence type="ECO:0000256" key="3">
    <source>
        <dbReference type="ARBA" id="ARBA00023163"/>
    </source>
</evidence>
<dbReference type="Gene3D" id="3.40.50.2300">
    <property type="match status" value="2"/>
</dbReference>
<accession>A0A8J3QIC3</accession>
<sequence>MTNGTVAMGRPTLEQVAQHAGVSRATVSRVVNGSPTVAEPIRAAVERAISELGYVPNQAARSLVTQRTDSFALILPEWTTRVFSDDQLFPGVIRGVGQEMEAADKQLVLMLAGSAASHDRIERYALARHVDGVLIASMHGADPLPGTLARMGVPVVCGGRPLGRARVPYVDVDNVNGARQAVRHLLDTGRSRIATIAGPQDMVAGIDRLTGYREELRDSDRRSIVAVGDFTRDSGAVAMKQLLQDDPQLDAVFVASDLMANGAIRVLREQGRRVPDDVAVVGFDDIELARYTEPALTTIRQPIDGLGREMARQLLRLAGGETIPDQVVLPTELVVRASA</sequence>
<gene>
    <name evidence="5" type="ORF">Rhe02_95000</name>
</gene>
<proteinExistence type="predicted"/>
<feature type="domain" description="HTH lacI-type" evidence="4">
    <location>
        <begin position="11"/>
        <end position="65"/>
    </location>
</feature>
<dbReference type="EMBL" id="BONY01000133">
    <property type="protein sequence ID" value="GIH11433.1"/>
    <property type="molecule type" value="Genomic_DNA"/>
</dbReference>
<organism evidence="5 6">
    <name type="scientific">Rhizocola hellebori</name>
    <dbReference type="NCBI Taxonomy" id="1392758"/>
    <lineage>
        <taxon>Bacteria</taxon>
        <taxon>Bacillati</taxon>
        <taxon>Actinomycetota</taxon>
        <taxon>Actinomycetes</taxon>
        <taxon>Micromonosporales</taxon>
        <taxon>Micromonosporaceae</taxon>
        <taxon>Rhizocola</taxon>
    </lineage>
</organism>
<name>A0A8J3QIC3_9ACTN</name>
<evidence type="ECO:0000256" key="2">
    <source>
        <dbReference type="ARBA" id="ARBA00023125"/>
    </source>
</evidence>
<dbReference type="AlphaFoldDB" id="A0A8J3QIC3"/>